<dbReference type="EMBL" id="WBVM01000001">
    <property type="protein sequence ID" value="KAB2813580.1"/>
    <property type="molecule type" value="Genomic_DNA"/>
</dbReference>
<dbReference type="InterPro" id="IPR000515">
    <property type="entry name" value="MetI-like"/>
</dbReference>
<feature type="transmembrane region" description="Helical" evidence="7">
    <location>
        <begin position="121"/>
        <end position="143"/>
    </location>
</feature>
<evidence type="ECO:0000313" key="9">
    <source>
        <dbReference type="EMBL" id="KAB2813580.1"/>
    </source>
</evidence>
<accession>A0A7J5E5M6</accession>
<keyword evidence="4 7" id="KW-0812">Transmembrane</keyword>
<gene>
    <name evidence="9" type="ORF">F9L07_15770</name>
</gene>
<dbReference type="PANTHER" id="PTHR30151:SF20">
    <property type="entry name" value="ABC TRANSPORTER PERMEASE PROTEIN HI_0355-RELATED"/>
    <property type="match status" value="1"/>
</dbReference>
<keyword evidence="2 7" id="KW-0813">Transport</keyword>
<evidence type="ECO:0000313" key="10">
    <source>
        <dbReference type="Proteomes" id="UP000449906"/>
    </source>
</evidence>
<comment type="caution">
    <text evidence="9">The sequence shown here is derived from an EMBL/GenBank/DDBJ whole genome shotgun (WGS) entry which is preliminary data.</text>
</comment>
<dbReference type="GO" id="GO:0005886">
    <property type="term" value="C:plasma membrane"/>
    <property type="evidence" value="ECO:0007669"/>
    <property type="project" value="UniProtKB-SubCell"/>
</dbReference>
<comment type="similarity">
    <text evidence="7">Belongs to the binding-protein-dependent transport system permease family.</text>
</comment>
<dbReference type="Gene3D" id="1.10.3720.10">
    <property type="entry name" value="MetI-like"/>
    <property type="match status" value="1"/>
</dbReference>
<dbReference type="GO" id="GO:0055085">
    <property type="term" value="P:transmembrane transport"/>
    <property type="evidence" value="ECO:0007669"/>
    <property type="project" value="InterPro"/>
</dbReference>
<evidence type="ECO:0000256" key="6">
    <source>
        <dbReference type="ARBA" id="ARBA00023136"/>
    </source>
</evidence>
<sequence>MELEQTRRPRAEKAAGKPVKSAVPKVSAWARWRLGLWIPPLVTFVALGIAWEYVAHSNPFVIPPLGNIAESITNDPSAYWNNLLVTLKEVAVGGGAAIVLGYLLAVLMCEFKILERALMPVVMVIMVTPVIAIAPALVVAFGFGMLPKYIVTIIVAIFPILINSLAGLRAVDPGTLDVLRVVDASRWEIFWRLRFPGSMPYFFAGLRIAIPFAIIGAAVAEFVAAGEAAGLGAMVSIAASQANLEVTWAGISMFCVLGLLFVAALTLLRRRVLWWDNHGRAPK</sequence>
<dbReference type="SUPFAM" id="SSF161098">
    <property type="entry name" value="MetI-like"/>
    <property type="match status" value="1"/>
</dbReference>
<dbReference type="InterPro" id="IPR035906">
    <property type="entry name" value="MetI-like_sf"/>
</dbReference>
<reference evidence="9 10" key="1">
    <citation type="submission" date="2019-09" db="EMBL/GenBank/DDBJ databases">
        <title>Pimelobacter sp. isolated from Paulinella.</title>
        <authorList>
            <person name="Jeong S.E."/>
        </authorList>
    </citation>
    <scope>NUCLEOTIDE SEQUENCE [LARGE SCALE GENOMIC DNA]</scope>
    <source>
        <strain evidence="9 10">Pch-N</strain>
    </source>
</reference>
<evidence type="ECO:0000256" key="1">
    <source>
        <dbReference type="ARBA" id="ARBA00004651"/>
    </source>
</evidence>
<evidence type="ECO:0000256" key="7">
    <source>
        <dbReference type="RuleBase" id="RU363032"/>
    </source>
</evidence>
<dbReference type="Proteomes" id="UP000449906">
    <property type="component" value="Unassembled WGS sequence"/>
</dbReference>
<dbReference type="PANTHER" id="PTHR30151">
    <property type="entry name" value="ALKANE SULFONATE ABC TRANSPORTER-RELATED, MEMBRANE SUBUNIT"/>
    <property type="match status" value="1"/>
</dbReference>
<feature type="transmembrane region" description="Helical" evidence="7">
    <location>
        <begin position="149"/>
        <end position="171"/>
    </location>
</feature>
<evidence type="ECO:0000256" key="3">
    <source>
        <dbReference type="ARBA" id="ARBA00022475"/>
    </source>
</evidence>
<protein>
    <submittedName>
        <fullName evidence="9">ABC transporter permease</fullName>
    </submittedName>
</protein>
<dbReference type="Pfam" id="PF00528">
    <property type="entry name" value="BPD_transp_1"/>
    <property type="match status" value="1"/>
</dbReference>
<feature type="transmembrane region" description="Helical" evidence="7">
    <location>
        <begin position="90"/>
        <end position="109"/>
    </location>
</feature>
<organism evidence="9 10">
    <name type="scientific">Nocardioides simplex</name>
    <name type="common">Arthrobacter simplex</name>
    <dbReference type="NCBI Taxonomy" id="2045"/>
    <lineage>
        <taxon>Bacteria</taxon>
        <taxon>Bacillati</taxon>
        <taxon>Actinomycetota</taxon>
        <taxon>Actinomycetes</taxon>
        <taxon>Propionibacteriales</taxon>
        <taxon>Nocardioidaceae</taxon>
        <taxon>Pimelobacter</taxon>
    </lineage>
</organism>
<evidence type="ECO:0000256" key="4">
    <source>
        <dbReference type="ARBA" id="ARBA00022692"/>
    </source>
</evidence>
<evidence type="ECO:0000256" key="5">
    <source>
        <dbReference type="ARBA" id="ARBA00022989"/>
    </source>
</evidence>
<comment type="subcellular location">
    <subcellularLocation>
        <location evidence="1 7">Cell membrane</location>
        <topology evidence="1 7">Multi-pass membrane protein</topology>
    </subcellularLocation>
</comment>
<feature type="transmembrane region" description="Helical" evidence="7">
    <location>
        <begin position="246"/>
        <end position="268"/>
    </location>
</feature>
<feature type="transmembrane region" description="Helical" evidence="7">
    <location>
        <begin position="201"/>
        <end position="226"/>
    </location>
</feature>
<dbReference type="CDD" id="cd06261">
    <property type="entry name" value="TM_PBP2"/>
    <property type="match status" value="1"/>
</dbReference>
<evidence type="ECO:0000256" key="2">
    <source>
        <dbReference type="ARBA" id="ARBA00022448"/>
    </source>
</evidence>
<dbReference type="AlphaFoldDB" id="A0A7J5E5M6"/>
<name>A0A7J5E5M6_NOCSI</name>
<evidence type="ECO:0000259" key="8">
    <source>
        <dbReference type="PROSITE" id="PS50928"/>
    </source>
</evidence>
<feature type="domain" description="ABC transmembrane type-1" evidence="8">
    <location>
        <begin position="83"/>
        <end position="269"/>
    </location>
</feature>
<proteinExistence type="inferred from homology"/>
<keyword evidence="5 7" id="KW-1133">Transmembrane helix</keyword>
<keyword evidence="3" id="KW-1003">Cell membrane</keyword>
<keyword evidence="6 7" id="KW-0472">Membrane</keyword>
<feature type="transmembrane region" description="Helical" evidence="7">
    <location>
        <begin position="34"/>
        <end position="54"/>
    </location>
</feature>
<dbReference type="PROSITE" id="PS50928">
    <property type="entry name" value="ABC_TM1"/>
    <property type="match status" value="1"/>
</dbReference>